<keyword evidence="2" id="KW-1185">Reference proteome</keyword>
<dbReference type="Proteomes" id="UP000321567">
    <property type="component" value="Unassembled WGS sequence"/>
</dbReference>
<reference evidence="1 2" key="1">
    <citation type="submission" date="2019-07" db="EMBL/GenBank/DDBJ databases">
        <title>Whole genome shotgun sequence of Rhodospirillum oryzae NBRC 107573.</title>
        <authorList>
            <person name="Hosoyama A."/>
            <person name="Uohara A."/>
            <person name="Ohji S."/>
            <person name="Ichikawa N."/>
        </authorList>
    </citation>
    <scope>NUCLEOTIDE SEQUENCE [LARGE SCALE GENOMIC DNA]</scope>
    <source>
        <strain evidence="1 2">NBRC 107573</strain>
    </source>
</reference>
<evidence type="ECO:0000313" key="1">
    <source>
        <dbReference type="EMBL" id="GEO82290.1"/>
    </source>
</evidence>
<accession>A0A512HA73</accession>
<comment type="caution">
    <text evidence="1">The sequence shown here is derived from an EMBL/GenBank/DDBJ whole genome shotgun (WGS) entry which is preliminary data.</text>
</comment>
<proteinExistence type="predicted"/>
<dbReference type="RefSeq" id="WP_147164303.1">
    <property type="nucleotide sequence ID" value="NZ_BJZO01000069.1"/>
</dbReference>
<name>A0A512HA73_9PROT</name>
<gene>
    <name evidence="1" type="ORF">ROR02_24210</name>
</gene>
<evidence type="ECO:0000313" key="2">
    <source>
        <dbReference type="Proteomes" id="UP000321567"/>
    </source>
</evidence>
<sequence length="81" mass="8505">MADCLDPEGARALLRMLGVSQAQLGRVLTAARTDGRQTTPATVSHQLNHLGSYPALALLLVAWAAHPELVPAPTPEDRGAP</sequence>
<dbReference type="EMBL" id="BJZO01000069">
    <property type="protein sequence ID" value="GEO82290.1"/>
    <property type="molecule type" value="Genomic_DNA"/>
</dbReference>
<protein>
    <submittedName>
        <fullName evidence="1">Uncharacterized protein</fullName>
    </submittedName>
</protein>
<organism evidence="1 2">
    <name type="scientific">Pararhodospirillum oryzae</name>
    <dbReference type="NCBI Taxonomy" id="478448"/>
    <lineage>
        <taxon>Bacteria</taxon>
        <taxon>Pseudomonadati</taxon>
        <taxon>Pseudomonadota</taxon>
        <taxon>Alphaproteobacteria</taxon>
        <taxon>Rhodospirillales</taxon>
        <taxon>Rhodospirillaceae</taxon>
        <taxon>Pararhodospirillum</taxon>
    </lineage>
</organism>
<dbReference type="AlphaFoldDB" id="A0A512HA73"/>